<dbReference type="InterPro" id="IPR036514">
    <property type="entry name" value="SGNH_hydro_sf"/>
</dbReference>
<evidence type="ECO:0000256" key="1">
    <source>
        <dbReference type="SAM" id="SignalP"/>
    </source>
</evidence>
<keyword evidence="1" id="KW-0732">Signal</keyword>
<evidence type="ECO:0000313" key="2">
    <source>
        <dbReference type="EMBL" id="UOB16210.1"/>
    </source>
</evidence>
<dbReference type="RefSeq" id="WP_255841376.1">
    <property type="nucleotide sequence ID" value="NZ_CP094358.1"/>
</dbReference>
<evidence type="ECO:0000313" key="3">
    <source>
        <dbReference type="Proteomes" id="UP000831290"/>
    </source>
</evidence>
<dbReference type="KEGG" id="fbm:MQE35_10725"/>
<dbReference type="Proteomes" id="UP000831290">
    <property type="component" value="Chromosome"/>
</dbReference>
<keyword evidence="3" id="KW-1185">Reference proteome</keyword>
<protein>
    <submittedName>
        <fullName evidence="2">G-D-S-L family lipolytic protein</fullName>
    </submittedName>
</protein>
<accession>A0A9E7CY32</accession>
<dbReference type="GO" id="GO:0016788">
    <property type="term" value="F:hydrolase activity, acting on ester bonds"/>
    <property type="evidence" value="ECO:0007669"/>
    <property type="project" value="UniProtKB-ARBA"/>
</dbReference>
<dbReference type="Gene3D" id="3.40.50.1110">
    <property type="entry name" value="SGNH hydrolase"/>
    <property type="match status" value="1"/>
</dbReference>
<organism evidence="2 3">
    <name type="scientific">Abyssalbus ytuae</name>
    <dbReference type="NCBI Taxonomy" id="2926907"/>
    <lineage>
        <taxon>Bacteria</taxon>
        <taxon>Pseudomonadati</taxon>
        <taxon>Bacteroidota</taxon>
        <taxon>Flavobacteriia</taxon>
        <taxon>Flavobacteriales</taxon>
        <taxon>Flavobacteriaceae</taxon>
        <taxon>Abyssalbus</taxon>
    </lineage>
</organism>
<gene>
    <name evidence="2" type="ORF">MQE35_10725</name>
</gene>
<proteinExistence type="predicted"/>
<dbReference type="EMBL" id="CP094358">
    <property type="protein sequence ID" value="UOB16210.1"/>
    <property type="molecule type" value="Genomic_DNA"/>
</dbReference>
<dbReference type="SUPFAM" id="SSF52266">
    <property type="entry name" value="SGNH hydrolase"/>
    <property type="match status" value="1"/>
</dbReference>
<feature type="signal peptide" evidence="1">
    <location>
        <begin position="1"/>
        <end position="22"/>
    </location>
</feature>
<sequence>MKMKLKYITSVMALGVLFLACESDDSLLVEPVVNQVSDVDVPDATYTSGTANFSTYVAVGNSLTAGFSDAALFKQGQESSIPNLLAMQMALAGGGSFTQPLTNDDLGGLLLGGQLIASTRLIFDVANEVPVNVSGTPTNEITQTLSGPFNNMGVPGAKSFHLLAEGYGNVAGVATGQANPYYARFASSASASVMQDAMAQNPTFFSLWIGNNDVLSYAISGGTGVDQAGNLDPSTYGANDITDPNVFASVYNGLLATLTSDDRKGIVANIPNVTDIPFFTTVPYAPLSPANPDFGPQIPMLNMVFGALNPIFEAVDPSREIVFSETSASPVVIKDETLADISAIIEAQLNASPTFPVFIGQFGLPPEAAPLVANLLGTLYGQTRQATADDLLVLTSSSVIGTINEDFAAYLQTQGLSAELAAQFSAQGITYGLDDQWVLIPDEQEAMDAAITAFNQIIENAATTYDVPLFDVNTFFEKVAAEGYVYNSLGATLTSDFVTGGAFSLDGIHPSPRGNAVIANQMIALINAKYGSNLPELNPVDYTGLYIN</sequence>
<dbReference type="AlphaFoldDB" id="A0A9E7CY32"/>
<feature type="chain" id="PRO_5038746998" evidence="1">
    <location>
        <begin position="23"/>
        <end position="548"/>
    </location>
</feature>
<name>A0A9E7CY32_9FLAO</name>
<dbReference type="PROSITE" id="PS51257">
    <property type="entry name" value="PROKAR_LIPOPROTEIN"/>
    <property type="match status" value="1"/>
</dbReference>
<reference evidence="2" key="1">
    <citation type="submission" date="2022-03" db="EMBL/GenBank/DDBJ databases">
        <title>Description of Abyssus ytuae gen. nov., sp. nov., a novel member of the family Flavobacteriaceae isolated from the sediment of Mariana Trench.</title>
        <authorList>
            <person name="Zhang J."/>
            <person name="Xu X."/>
        </authorList>
    </citation>
    <scope>NUCLEOTIDE SEQUENCE</scope>
    <source>
        <strain evidence="2">MT3330</strain>
    </source>
</reference>